<gene>
    <name evidence="2" type="ORF">SAMN05421688_0474</name>
</gene>
<organism evidence="2 3">
    <name type="scientific">Poseidonocella pacifica</name>
    <dbReference type="NCBI Taxonomy" id="871651"/>
    <lineage>
        <taxon>Bacteria</taxon>
        <taxon>Pseudomonadati</taxon>
        <taxon>Pseudomonadota</taxon>
        <taxon>Alphaproteobacteria</taxon>
        <taxon>Rhodobacterales</taxon>
        <taxon>Roseobacteraceae</taxon>
        <taxon>Poseidonocella</taxon>
    </lineage>
</organism>
<reference evidence="2 3" key="1">
    <citation type="submission" date="2016-10" db="EMBL/GenBank/DDBJ databases">
        <authorList>
            <person name="de Groot N.N."/>
        </authorList>
    </citation>
    <scope>NUCLEOTIDE SEQUENCE [LARGE SCALE GENOMIC DNA]</scope>
    <source>
        <strain evidence="2 3">DSM 29316</strain>
    </source>
</reference>
<accession>A0A1I0VAX5</accession>
<keyword evidence="3" id="KW-1185">Reference proteome</keyword>
<protein>
    <submittedName>
        <fullName evidence="2">Uncharacterized protein</fullName>
    </submittedName>
</protein>
<feature type="region of interest" description="Disordered" evidence="1">
    <location>
        <begin position="1"/>
        <end position="32"/>
    </location>
</feature>
<dbReference type="RefSeq" id="WP_092060212.1">
    <property type="nucleotide sequence ID" value="NZ_FOJU01000001.1"/>
</dbReference>
<sequence length="78" mass="7921">MGQSARGTEDFPPGGKNDPTGSKGPVAGRLDKLGIMPEVESPSSRRSALNIARSLVGVGGLARWGKSGRAPGKTDTSS</sequence>
<evidence type="ECO:0000313" key="2">
    <source>
        <dbReference type="EMBL" id="SFA73511.1"/>
    </source>
</evidence>
<name>A0A1I0VAX5_9RHOB</name>
<evidence type="ECO:0000313" key="3">
    <source>
        <dbReference type="Proteomes" id="UP000198796"/>
    </source>
</evidence>
<evidence type="ECO:0000256" key="1">
    <source>
        <dbReference type="SAM" id="MobiDB-lite"/>
    </source>
</evidence>
<dbReference type="Proteomes" id="UP000198796">
    <property type="component" value="Unassembled WGS sequence"/>
</dbReference>
<proteinExistence type="predicted"/>
<dbReference type="EMBL" id="FOJU01000001">
    <property type="protein sequence ID" value="SFA73511.1"/>
    <property type="molecule type" value="Genomic_DNA"/>
</dbReference>
<dbReference type="AlphaFoldDB" id="A0A1I0VAX5"/>
<dbReference type="STRING" id="871651.SAMN05421688_0474"/>